<feature type="region of interest" description="Disordered" evidence="1">
    <location>
        <begin position="84"/>
        <end position="107"/>
    </location>
</feature>
<organism evidence="3 4">
    <name type="scientific">Panicum virgatum</name>
    <name type="common">Blackwell switchgrass</name>
    <dbReference type="NCBI Taxonomy" id="38727"/>
    <lineage>
        <taxon>Eukaryota</taxon>
        <taxon>Viridiplantae</taxon>
        <taxon>Streptophyta</taxon>
        <taxon>Embryophyta</taxon>
        <taxon>Tracheophyta</taxon>
        <taxon>Spermatophyta</taxon>
        <taxon>Magnoliopsida</taxon>
        <taxon>Liliopsida</taxon>
        <taxon>Poales</taxon>
        <taxon>Poaceae</taxon>
        <taxon>PACMAD clade</taxon>
        <taxon>Panicoideae</taxon>
        <taxon>Panicodae</taxon>
        <taxon>Paniceae</taxon>
        <taxon>Panicinae</taxon>
        <taxon>Panicum</taxon>
        <taxon>Panicum sect. Hiantes</taxon>
    </lineage>
</organism>
<proteinExistence type="predicted"/>
<keyword evidence="4" id="KW-1185">Reference proteome</keyword>
<feature type="signal peptide" evidence="2">
    <location>
        <begin position="1"/>
        <end position="29"/>
    </location>
</feature>
<reference evidence="3 4" key="1">
    <citation type="submission" date="2020-05" db="EMBL/GenBank/DDBJ databases">
        <title>WGS assembly of Panicum virgatum.</title>
        <authorList>
            <person name="Lovell J.T."/>
            <person name="Jenkins J."/>
            <person name="Shu S."/>
            <person name="Juenger T.E."/>
            <person name="Schmutz J."/>
        </authorList>
    </citation>
    <scope>NUCLEOTIDE SEQUENCE [LARGE SCALE GENOMIC DNA]</scope>
    <source>
        <strain evidence="4">cv. AP13</strain>
    </source>
</reference>
<evidence type="ECO:0000313" key="4">
    <source>
        <dbReference type="Proteomes" id="UP000823388"/>
    </source>
</evidence>
<keyword evidence="2" id="KW-0732">Signal</keyword>
<comment type="caution">
    <text evidence="3">The sequence shown here is derived from an EMBL/GenBank/DDBJ whole genome shotgun (WGS) entry which is preliminary data.</text>
</comment>
<protein>
    <submittedName>
        <fullName evidence="3">Uncharacterized protein</fullName>
    </submittedName>
</protein>
<gene>
    <name evidence="3" type="ORF">PVAP13_8NG186900</name>
</gene>
<dbReference type="EMBL" id="CM029052">
    <property type="protein sequence ID" value="KAG2558573.1"/>
    <property type="molecule type" value="Genomic_DNA"/>
</dbReference>
<dbReference type="Proteomes" id="UP000823388">
    <property type="component" value="Chromosome 8N"/>
</dbReference>
<evidence type="ECO:0000256" key="1">
    <source>
        <dbReference type="SAM" id="MobiDB-lite"/>
    </source>
</evidence>
<evidence type="ECO:0000256" key="2">
    <source>
        <dbReference type="SAM" id="SignalP"/>
    </source>
</evidence>
<accession>A0A8T0P9V4</accession>
<evidence type="ECO:0000313" key="3">
    <source>
        <dbReference type="EMBL" id="KAG2558573.1"/>
    </source>
</evidence>
<name>A0A8T0P9V4_PANVG</name>
<dbReference type="AlphaFoldDB" id="A0A8T0P9V4"/>
<feature type="chain" id="PRO_5035827500" evidence="2">
    <location>
        <begin position="30"/>
        <end position="107"/>
    </location>
</feature>
<sequence>MAVVVKNAATRVALCAALCILVMASSALSNLVVVKTDCFHMDPCTFRKCADECLHRARTEDKPVKNNCDTPKECCCRYYEWHPSPPPPQHRAGVAAAAEGDDEGFLG</sequence>